<gene>
    <name evidence="2" type="ORF">M8C21_008731</name>
</gene>
<proteinExistence type="predicted"/>
<evidence type="ECO:0000256" key="1">
    <source>
        <dbReference type="SAM" id="MobiDB-lite"/>
    </source>
</evidence>
<feature type="region of interest" description="Disordered" evidence="1">
    <location>
        <begin position="1"/>
        <end position="25"/>
    </location>
</feature>
<dbReference type="EMBL" id="JAMZMK010007856">
    <property type="protein sequence ID" value="KAI7742926.1"/>
    <property type="molecule type" value="Genomic_DNA"/>
</dbReference>
<name>A0AAD5CLV7_AMBAR</name>
<protein>
    <submittedName>
        <fullName evidence="2">Uncharacterized protein</fullName>
    </submittedName>
</protein>
<evidence type="ECO:0000313" key="3">
    <source>
        <dbReference type="Proteomes" id="UP001206925"/>
    </source>
</evidence>
<organism evidence="2 3">
    <name type="scientific">Ambrosia artemisiifolia</name>
    <name type="common">Common ragweed</name>
    <dbReference type="NCBI Taxonomy" id="4212"/>
    <lineage>
        <taxon>Eukaryota</taxon>
        <taxon>Viridiplantae</taxon>
        <taxon>Streptophyta</taxon>
        <taxon>Embryophyta</taxon>
        <taxon>Tracheophyta</taxon>
        <taxon>Spermatophyta</taxon>
        <taxon>Magnoliopsida</taxon>
        <taxon>eudicotyledons</taxon>
        <taxon>Gunneridae</taxon>
        <taxon>Pentapetalae</taxon>
        <taxon>asterids</taxon>
        <taxon>campanulids</taxon>
        <taxon>Asterales</taxon>
        <taxon>Asteraceae</taxon>
        <taxon>Asteroideae</taxon>
        <taxon>Heliantheae alliance</taxon>
        <taxon>Heliantheae</taxon>
        <taxon>Ambrosia</taxon>
    </lineage>
</organism>
<feature type="compositionally biased region" description="Polar residues" evidence="1">
    <location>
        <begin position="16"/>
        <end position="25"/>
    </location>
</feature>
<dbReference type="Proteomes" id="UP001206925">
    <property type="component" value="Unassembled WGS sequence"/>
</dbReference>
<feature type="compositionally biased region" description="Basic and acidic residues" evidence="1">
    <location>
        <begin position="1"/>
        <end position="14"/>
    </location>
</feature>
<reference evidence="2" key="1">
    <citation type="submission" date="2022-06" db="EMBL/GenBank/DDBJ databases">
        <title>Uncovering the hologenomic basis of an extraordinary plant invasion.</title>
        <authorList>
            <person name="Bieker V.C."/>
            <person name="Martin M.D."/>
            <person name="Gilbert T."/>
            <person name="Hodgins K."/>
            <person name="Battlay P."/>
            <person name="Petersen B."/>
            <person name="Wilson J."/>
        </authorList>
    </citation>
    <scope>NUCLEOTIDE SEQUENCE</scope>
    <source>
        <strain evidence="2">AA19_3_7</strain>
        <tissue evidence="2">Leaf</tissue>
    </source>
</reference>
<dbReference type="AlphaFoldDB" id="A0AAD5CLV7"/>
<feature type="non-terminal residue" evidence="2">
    <location>
        <position position="173"/>
    </location>
</feature>
<comment type="caution">
    <text evidence="2">The sequence shown here is derived from an EMBL/GenBank/DDBJ whole genome shotgun (WGS) entry which is preliminary data.</text>
</comment>
<accession>A0AAD5CLV7</accession>
<keyword evidence="3" id="KW-1185">Reference proteome</keyword>
<sequence length="173" mass="20010">KAKATDGNESERMLHSGTNDMNGVNTDHASRAKPQFSGVENYHFRMLIAPRGLEEYHDNHGDLDDLDEKEIAQENIQRFITTLSNLKCTITWAVWGELFYRLYILKSSTKHQNSIRFNNQATQHGACPRDDKGYQHPLKALHARLGRSKFYNIQPPLLIIIYTQAHKQLNKYE</sequence>
<evidence type="ECO:0000313" key="2">
    <source>
        <dbReference type="EMBL" id="KAI7742926.1"/>
    </source>
</evidence>